<dbReference type="PANTHER" id="PTHR15491">
    <property type="match status" value="1"/>
</dbReference>
<feature type="compositionally biased region" description="Pro residues" evidence="6">
    <location>
        <begin position="196"/>
        <end position="205"/>
    </location>
</feature>
<feature type="compositionally biased region" description="Polar residues" evidence="6">
    <location>
        <begin position="715"/>
        <end position="725"/>
    </location>
</feature>
<dbReference type="InterPro" id="IPR003604">
    <property type="entry name" value="Matrin/U1-like-C_Znf_C2H2"/>
</dbReference>
<proteinExistence type="predicted"/>
<feature type="compositionally biased region" description="Basic and acidic residues" evidence="6">
    <location>
        <begin position="33"/>
        <end position="47"/>
    </location>
</feature>
<dbReference type="Gene3D" id="3.30.160.60">
    <property type="entry name" value="Classic Zinc Finger"/>
    <property type="match status" value="2"/>
</dbReference>
<feature type="region of interest" description="Disordered" evidence="6">
    <location>
        <begin position="715"/>
        <end position="767"/>
    </location>
</feature>
<evidence type="ECO:0000256" key="3">
    <source>
        <dbReference type="ARBA" id="ARBA00022771"/>
    </source>
</evidence>
<dbReference type="InterPro" id="IPR013087">
    <property type="entry name" value="Znf_C2H2_type"/>
</dbReference>
<evidence type="ECO:0000256" key="2">
    <source>
        <dbReference type="ARBA" id="ARBA00022723"/>
    </source>
</evidence>
<feature type="region of interest" description="Disordered" evidence="6">
    <location>
        <begin position="585"/>
        <end position="657"/>
    </location>
</feature>
<keyword evidence="9" id="KW-1185">Reference proteome</keyword>
<accession>A0AAW1ASF0</accession>
<evidence type="ECO:0000313" key="9">
    <source>
        <dbReference type="Proteomes" id="UP001474421"/>
    </source>
</evidence>
<comment type="subcellular location">
    <subcellularLocation>
        <location evidence="1">Nucleus</location>
    </subcellularLocation>
</comment>
<dbReference type="SMART" id="SM00355">
    <property type="entry name" value="ZnF_C2H2"/>
    <property type="match status" value="3"/>
</dbReference>
<feature type="region of interest" description="Disordered" evidence="6">
    <location>
        <begin position="294"/>
        <end position="452"/>
    </location>
</feature>
<comment type="caution">
    <text evidence="8">The sequence shown here is derived from an EMBL/GenBank/DDBJ whole genome shotgun (WGS) entry which is preliminary data.</text>
</comment>
<dbReference type="GO" id="GO:0003676">
    <property type="term" value="F:nucleic acid binding"/>
    <property type="evidence" value="ECO:0007669"/>
    <property type="project" value="InterPro"/>
</dbReference>
<feature type="region of interest" description="Disordered" evidence="6">
    <location>
        <begin position="783"/>
        <end position="869"/>
    </location>
</feature>
<dbReference type="PROSITE" id="PS00028">
    <property type="entry name" value="ZINC_FINGER_C2H2_1"/>
    <property type="match status" value="1"/>
</dbReference>
<dbReference type="GO" id="GO:0005634">
    <property type="term" value="C:nucleus"/>
    <property type="evidence" value="ECO:0007669"/>
    <property type="project" value="UniProtKB-SubCell"/>
</dbReference>
<keyword evidence="2" id="KW-0479">Metal-binding</keyword>
<feature type="domain" description="Matrin-type" evidence="7">
    <location>
        <begin position="678"/>
        <end position="709"/>
    </location>
</feature>
<dbReference type="Pfam" id="PF12171">
    <property type="entry name" value="zf-C2H2_jaz"/>
    <property type="match status" value="1"/>
</dbReference>
<feature type="compositionally biased region" description="Basic and acidic residues" evidence="6">
    <location>
        <begin position="585"/>
        <end position="598"/>
    </location>
</feature>
<evidence type="ECO:0000256" key="4">
    <source>
        <dbReference type="ARBA" id="ARBA00022833"/>
    </source>
</evidence>
<dbReference type="InterPro" id="IPR026811">
    <property type="entry name" value="CIZ1"/>
</dbReference>
<sequence length="869" mass="94550">MRRRGRRRRRKEEEEQEEEEKKKRRRRRRRRRKEEEKNEKKNEEKEREKKKKKGGGGRGGGGEEEGGGGGGGRVGPANPSAPGYPDLLLLAPPPQELGRGRLQRALRKPSEGRLSRPRPARDAAAAAEPGTRSSLGARPPSALPSRASQEEASSAAAALPAQAGFPVHRRSAPPAPAMFGQQHLLRLQHLLQQQQQPPPPAPAQPAPSRTVTPSQPQMLTLQAPSPASLLNANPVLQRALLLQQMQGNLRGFNVATAPVLQQFFPQATRHSLLGPPPVSLKPPHLGFPAALPFHRQTRPFRKDFPRVSERKREADGASSSVQGRGEEGAAAMGKQPCSPPSETPLDSSLEGEPPAKLPRREAGISSAEEAIGFPQTGDAQTGGDAPFVATDADAGEGDVTAEEASEEGLEEGEKTSEVVSNAGALKVTIQQSSESRAISTTPALKPGPPLPPPPGPPLKFYCYICRANCCNQQNFQTHLSGAQHQQQLQEIQQRSNVCLVSLLPMGKEATVPTETDGESQQQQQQQQRWCNTCQVNFKGDLIKHRRTQEHKLAKRFLRPFCTVCSRYFKTPRKFVEHMKSLEHKQKAKEVSLAEKEPDGPEDSEELITVDAVGCFEEQDEEEEEEEEEAGEGGQLDPAEAISPQVGQRETSVEDSGGNAEYCSDTVYGLDFLVPVAGFLCRLCHKFYSSDSATRLTHCKSRMHFENLQRYRASRLQATSGRTDPPSQLPDHQASSPAQTHHPQEAVARRQRIPSSPEPPEVIQTCSGDYETDDICGVLVIDEKREPSSPGSDSSTGQDGGVSGERARLHPAGEQPNLEIQGKLAADSASTEPGEAERSQGPASQDGAPSTPAEGETASGLRRSNRRRAR</sequence>
<evidence type="ECO:0000313" key="8">
    <source>
        <dbReference type="EMBL" id="KAK9392485.1"/>
    </source>
</evidence>
<feature type="region of interest" description="Disordered" evidence="6">
    <location>
        <begin position="193"/>
        <end position="214"/>
    </location>
</feature>
<feature type="compositionally biased region" description="Polar residues" evidence="6">
    <location>
        <begin position="428"/>
        <end position="442"/>
    </location>
</feature>
<evidence type="ECO:0000256" key="1">
    <source>
        <dbReference type="ARBA" id="ARBA00004123"/>
    </source>
</evidence>
<dbReference type="PANTHER" id="PTHR15491:SF9">
    <property type="entry name" value="CIP1-INTERACTING ZINC FINGER PROTEIN"/>
    <property type="match status" value="1"/>
</dbReference>
<dbReference type="SMART" id="SM00451">
    <property type="entry name" value="ZnF_U1"/>
    <property type="match status" value="3"/>
</dbReference>
<keyword evidence="4" id="KW-0862">Zinc</keyword>
<feature type="region of interest" description="Disordered" evidence="6">
    <location>
        <begin position="1"/>
        <end position="161"/>
    </location>
</feature>
<dbReference type="SUPFAM" id="SSF57667">
    <property type="entry name" value="beta-beta-alpha zinc fingers"/>
    <property type="match status" value="2"/>
</dbReference>
<keyword evidence="5" id="KW-0539">Nucleus</keyword>
<evidence type="ECO:0000256" key="5">
    <source>
        <dbReference type="ARBA" id="ARBA00023242"/>
    </source>
</evidence>
<dbReference type="EMBL" id="JAOTOJ010000016">
    <property type="protein sequence ID" value="KAK9392485.1"/>
    <property type="molecule type" value="Genomic_DNA"/>
</dbReference>
<dbReference type="PROSITE" id="PS50171">
    <property type="entry name" value="ZF_MATRIN"/>
    <property type="match status" value="1"/>
</dbReference>
<dbReference type="Proteomes" id="UP001474421">
    <property type="component" value="Unassembled WGS sequence"/>
</dbReference>
<keyword evidence="3" id="KW-0863">Zinc-finger</keyword>
<reference evidence="8 9" key="1">
    <citation type="journal article" date="2024" name="Proc. Natl. Acad. Sci. U.S.A.">
        <title>The genetic regulatory architecture and epigenomic basis for age-related changes in rattlesnake venom.</title>
        <authorList>
            <person name="Hogan M.P."/>
            <person name="Holding M.L."/>
            <person name="Nystrom G.S."/>
            <person name="Colston T.J."/>
            <person name="Bartlett D.A."/>
            <person name="Mason A.J."/>
            <person name="Ellsworth S.A."/>
            <person name="Rautsaw R.M."/>
            <person name="Lawrence K.C."/>
            <person name="Strickland J.L."/>
            <person name="He B."/>
            <person name="Fraser P."/>
            <person name="Margres M.J."/>
            <person name="Gilbert D.M."/>
            <person name="Gibbs H.L."/>
            <person name="Parkinson C.L."/>
            <person name="Rokyta D.R."/>
        </authorList>
    </citation>
    <scope>NUCLEOTIDE SEQUENCE [LARGE SCALE GENOMIC DNA]</scope>
    <source>
        <strain evidence="8">DRR0105</strain>
    </source>
</reference>
<organism evidence="8 9">
    <name type="scientific">Crotalus adamanteus</name>
    <name type="common">Eastern diamondback rattlesnake</name>
    <dbReference type="NCBI Taxonomy" id="8729"/>
    <lineage>
        <taxon>Eukaryota</taxon>
        <taxon>Metazoa</taxon>
        <taxon>Chordata</taxon>
        <taxon>Craniata</taxon>
        <taxon>Vertebrata</taxon>
        <taxon>Euteleostomi</taxon>
        <taxon>Lepidosauria</taxon>
        <taxon>Squamata</taxon>
        <taxon>Bifurcata</taxon>
        <taxon>Unidentata</taxon>
        <taxon>Episquamata</taxon>
        <taxon>Toxicofera</taxon>
        <taxon>Serpentes</taxon>
        <taxon>Colubroidea</taxon>
        <taxon>Viperidae</taxon>
        <taxon>Crotalinae</taxon>
        <taxon>Crotalus</taxon>
    </lineage>
</organism>
<feature type="compositionally biased region" description="Basic and acidic residues" evidence="6">
    <location>
        <begin position="300"/>
        <end position="315"/>
    </location>
</feature>
<feature type="compositionally biased region" description="Basic residues" evidence="6">
    <location>
        <begin position="1"/>
        <end position="10"/>
    </location>
</feature>
<dbReference type="AlphaFoldDB" id="A0AAW1ASF0"/>
<dbReference type="InterPro" id="IPR022755">
    <property type="entry name" value="Znf_C2H2_jaz"/>
</dbReference>
<name>A0AAW1ASF0_CROAD</name>
<feature type="compositionally biased region" description="Basic residues" evidence="6">
    <location>
        <begin position="22"/>
        <end position="32"/>
    </location>
</feature>
<dbReference type="InterPro" id="IPR000690">
    <property type="entry name" value="Matrin/U1-C_Znf_C2H2"/>
</dbReference>
<feature type="compositionally biased region" description="Acidic residues" evidence="6">
    <location>
        <begin position="616"/>
        <end position="630"/>
    </location>
</feature>
<protein>
    <submittedName>
        <fullName evidence="8">Cip1-interacting zinc finger protein</fullName>
    </submittedName>
</protein>
<dbReference type="GO" id="GO:0008270">
    <property type="term" value="F:zinc ion binding"/>
    <property type="evidence" value="ECO:0007669"/>
    <property type="project" value="UniProtKB-KW"/>
</dbReference>
<feature type="compositionally biased region" description="Low complexity" evidence="6">
    <location>
        <begin position="144"/>
        <end position="161"/>
    </location>
</feature>
<dbReference type="Pfam" id="PF23330">
    <property type="entry name" value="zf-C2H2_14"/>
    <property type="match status" value="1"/>
</dbReference>
<dbReference type="InterPro" id="IPR036236">
    <property type="entry name" value="Znf_C2H2_sf"/>
</dbReference>
<evidence type="ECO:0000259" key="7">
    <source>
        <dbReference type="PROSITE" id="PS50171"/>
    </source>
</evidence>
<gene>
    <name evidence="8" type="ORF">NXF25_017329</name>
</gene>
<feature type="compositionally biased region" description="Acidic residues" evidence="6">
    <location>
        <begin position="393"/>
        <end position="410"/>
    </location>
</feature>
<dbReference type="InterPro" id="IPR056345">
    <property type="entry name" value="Znf-C2H2_CIZ1"/>
</dbReference>
<evidence type="ECO:0000256" key="6">
    <source>
        <dbReference type="SAM" id="MobiDB-lite"/>
    </source>
</evidence>